<sequence length="305" mass="33900">MLRLTLNGQEQSCSSFRIPDSSIIDLTANTTTHIEFTPIMTQTTVYLTIIIAILEPLFPIDRFNPLLLQPNISSHSSIINRFTDFFKSYNSMGIRTNGTTFDRFLQPFSVPQGTTTMSPSSVPVISVPSVAQTIPTAGHTSLFPMAANNNGELSAPSSISLSLVNDQPYRYLLPYGEQTKIAEKAATHYTNLTEHLMEHGRSAAAEEEMPLLPLSQAVVSTVQNCDPPKDSLQHLQQQKEDEEKDQQPTYQILRNMAPFPPSDMATSCELSDEQQIPCELLGQKRLPTDSLFISAFCEPMMKARN</sequence>
<proteinExistence type="predicted"/>
<dbReference type="Proteomes" id="UP000050640">
    <property type="component" value="Unplaced"/>
</dbReference>
<evidence type="ECO:0000256" key="1">
    <source>
        <dbReference type="SAM" id="MobiDB-lite"/>
    </source>
</evidence>
<dbReference type="STRING" id="1147741.A0A0R3S3B9"/>
<evidence type="ECO:0000313" key="2">
    <source>
        <dbReference type="Proteomes" id="UP000050640"/>
    </source>
</evidence>
<dbReference type="WBParaSite" id="EEL_0000925401-mRNA-1">
    <property type="protein sequence ID" value="EEL_0000925401-mRNA-1"/>
    <property type="gene ID" value="EEL_0000925401"/>
</dbReference>
<accession>A0A0R3S3B9</accession>
<evidence type="ECO:0000313" key="3">
    <source>
        <dbReference type="WBParaSite" id="EEL_0000925401-mRNA-1"/>
    </source>
</evidence>
<keyword evidence="2" id="KW-1185">Reference proteome</keyword>
<organism evidence="2 3">
    <name type="scientific">Elaeophora elaphi</name>
    <dbReference type="NCBI Taxonomy" id="1147741"/>
    <lineage>
        <taxon>Eukaryota</taxon>
        <taxon>Metazoa</taxon>
        <taxon>Ecdysozoa</taxon>
        <taxon>Nematoda</taxon>
        <taxon>Chromadorea</taxon>
        <taxon>Rhabditida</taxon>
        <taxon>Spirurina</taxon>
        <taxon>Spiruromorpha</taxon>
        <taxon>Filarioidea</taxon>
        <taxon>Onchocercidae</taxon>
        <taxon>Elaeophora</taxon>
    </lineage>
</organism>
<dbReference type="AlphaFoldDB" id="A0A0R3S3B9"/>
<name>A0A0R3S3B9_9BILA</name>
<reference evidence="3" key="1">
    <citation type="submission" date="2017-02" db="UniProtKB">
        <authorList>
            <consortium name="WormBaseParasite"/>
        </authorList>
    </citation>
    <scope>IDENTIFICATION</scope>
</reference>
<protein>
    <submittedName>
        <fullName evidence="3">HSF_DOMAIN domain-containing protein</fullName>
    </submittedName>
</protein>
<feature type="region of interest" description="Disordered" evidence="1">
    <location>
        <begin position="226"/>
        <end position="247"/>
    </location>
</feature>
<feature type="compositionally biased region" description="Basic and acidic residues" evidence="1">
    <location>
        <begin position="227"/>
        <end position="241"/>
    </location>
</feature>